<dbReference type="OrthoDB" id="7726822at2"/>
<dbReference type="AlphaFoldDB" id="A0A1H9VT07"/>
<dbReference type="EMBL" id="FOGU01000008">
    <property type="protein sequence ID" value="SES24856.1"/>
    <property type="molecule type" value="Genomic_DNA"/>
</dbReference>
<dbReference type="RefSeq" id="WP_092694684.1">
    <property type="nucleotide sequence ID" value="NZ_FOGU01000008.1"/>
</dbReference>
<reference evidence="1 2" key="1">
    <citation type="submission" date="2016-10" db="EMBL/GenBank/DDBJ databases">
        <authorList>
            <person name="de Groot N.N."/>
        </authorList>
    </citation>
    <scope>NUCLEOTIDE SEQUENCE [LARGE SCALE GENOMIC DNA]</scope>
    <source>
        <strain evidence="1 2">DSM 23042</strain>
    </source>
</reference>
<organism evidence="1 2">
    <name type="scientific">Tranquillimonas rosea</name>
    <dbReference type="NCBI Taxonomy" id="641238"/>
    <lineage>
        <taxon>Bacteria</taxon>
        <taxon>Pseudomonadati</taxon>
        <taxon>Pseudomonadota</taxon>
        <taxon>Alphaproteobacteria</taxon>
        <taxon>Rhodobacterales</taxon>
        <taxon>Roseobacteraceae</taxon>
        <taxon>Tranquillimonas</taxon>
    </lineage>
</organism>
<gene>
    <name evidence="1" type="ORF">SAMN04490244_10879</name>
</gene>
<dbReference type="Proteomes" id="UP000198885">
    <property type="component" value="Unassembled WGS sequence"/>
</dbReference>
<name>A0A1H9VT07_9RHOB</name>
<evidence type="ECO:0000313" key="1">
    <source>
        <dbReference type="EMBL" id="SES24856.1"/>
    </source>
</evidence>
<accession>A0A1H9VT07</accession>
<dbReference type="STRING" id="641238.SAMN04490244_10879"/>
<protein>
    <submittedName>
        <fullName evidence="1">Chemotaxis protein CheX</fullName>
    </submittedName>
</protein>
<evidence type="ECO:0000313" key="2">
    <source>
        <dbReference type="Proteomes" id="UP000198885"/>
    </source>
</evidence>
<keyword evidence="2" id="KW-1185">Reference proteome</keyword>
<proteinExistence type="predicted"/>
<sequence length="91" mass="9590">MPDALLLSDRLDHAATAALHADLLARRGTALEVDGRKVTFLGTLAAQLLVSAKKTWAQDGLAFHITPSEDMAAQVDGLGLGEELLDGEAPR</sequence>